<evidence type="ECO:0000313" key="1">
    <source>
        <dbReference type="EMBL" id="GIY16613.1"/>
    </source>
</evidence>
<dbReference type="PANTHER" id="PTHR47331:SF6">
    <property type="entry name" value="DOUBLECORTIN DOMAIN-CONTAINING PROTEIN"/>
    <property type="match status" value="1"/>
</dbReference>
<evidence type="ECO:0000313" key="2">
    <source>
        <dbReference type="Proteomes" id="UP001054837"/>
    </source>
</evidence>
<name>A0AAV4R2S9_9ARAC</name>
<organism evidence="1 2">
    <name type="scientific">Caerostris darwini</name>
    <dbReference type="NCBI Taxonomy" id="1538125"/>
    <lineage>
        <taxon>Eukaryota</taxon>
        <taxon>Metazoa</taxon>
        <taxon>Ecdysozoa</taxon>
        <taxon>Arthropoda</taxon>
        <taxon>Chelicerata</taxon>
        <taxon>Arachnida</taxon>
        <taxon>Araneae</taxon>
        <taxon>Araneomorphae</taxon>
        <taxon>Entelegynae</taxon>
        <taxon>Araneoidea</taxon>
        <taxon>Araneidae</taxon>
        <taxon>Caerostris</taxon>
    </lineage>
</organism>
<keyword evidence="1" id="KW-0548">Nucleotidyltransferase</keyword>
<gene>
    <name evidence="1" type="primary">AVEN_270062_1</name>
    <name evidence="1" type="ORF">CDAR_599071</name>
</gene>
<accession>A0AAV4R2S9</accession>
<dbReference type="EMBL" id="BPLQ01005716">
    <property type="protein sequence ID" value="GIY16613.1"/>
    <property type="molecule type" value="Genomic_DNA"/>
</dbReference>
<dbReference type="PANTHER" id="PTHR47331">
    <property type="entry name" value="PHD-TYPE DOMAIN-CONTAINING PROTEIN"/>
    <property type="match status" value="1"/>
</dbReference>
<keyword evidence="1" id="KW-0808">Transferase</keyword>
<keyword evidence="2" id="KW-1185">Reference proteome</keyword>
<dbReference type="Pfam" id="PF05380">
    <property type="entry name" value="Peptidase_A17"/>
    <property type="match status" value="1"/>
</dbReference>
<reference evidence="1 2" key="1">
    <citation type="submission" date="2021-06" db="EMBL/GenBank/DDBJ databases">
        <title>Caerostris darwini draft genome.</title>
        <authorList>
            <person name="Kono N."/>
            <person name="Arakawa K."/>
        </authorList>
    </citation>
    <scope>NUCLEOTIDE SEQUENCE [LARGE SCALE GENOMIC DNA]</scope>
</reference>
<proteinExistence type="predicted"/>
<protein>
    <submittedName>
        <fullName evidence="1">Reverse transcriptase</fullName>
    </submittedName>
</protein>
<comment type="caution">
    <text evidence="1">The sequence shown here is derived from an EMBL/GenBank/DDBJ whole genome shotgun (WGS) entry which is preliminary data.</text>
</comment>
<dbReference type="GO" id="GO:0003964">
    <property type="term" value="F:RNA-directed DNA polymerase activity"/>
    <property type="evidence" value="ECO:0007669"/>
    <property type="project" value="UniProtKB-KW"/>
</dbReference>
<sequence>MQLHQWCSSGNFLTESDEADYSFSPEEIKTLGIIWQPNKDCFSFKVKVDCDNSFTKRAVLSTVEKIFDPLGLLGPIVTKAKIFLQKLWLIKQDWNDNLPKKELEE</sequence>
<keyword evidence="1" id="KW-0695">RNA-directed DNA polymerase</keyword>
<dbReference type="Proteomes" id="UP001054837">
    <property type="component" value="Unassembled WGS sequence"/>
</dbReference>
<dbReference type="InterPro" id="IPR008042">
    <property type="entry name" value="Retrotrans_Pao"/>
</dbReference>
<dbReference type="AlphaFoldDB" id="A0AAV4R2S9"/>